<dbReference type="Proteomes" id="UP000220922">
    <property type="component" value="Unassembled WGS sequence"/>
</dbReference>
<dbReference type="PANTHER" id="PTHR36173:SF2">
    <property type="entry name" value="RIBONUCLEASE VAPC16"/>
    <property type="match status" value="1"/>
</dbReference>
<keyword evidence="3" id="KW-1185">Reference proteome</keyword>
<dbReference type="OrthoDB" id="9798990at2"/>
<evidence type="ECO:0000313" key="2">
    <source>
        <dbReference type="EMBL" id="PDV97584.1"/>
    </source>
</evidence>
<sequence>MKLLLDTHTFIWWDSDPAKLSATALALCSDPANDLILSVTSLWEMYIKHQLGKLSLRLPLVDIVAHQQATNSVNVLPILPTHVFALDGLPTVHKDPFDRLLVAQANSEDATLVSADPIFKSYPVRMAW</sequence>
<evidence type="ECO:0000313" key="3">
    <source>
        <dbReference type="Proteomes" id="UP000220922"/>
    </source>
</evidence>
<dbReference type="PANTHER" id="PTHR36173">
    <property type="entry name" value="RIBONUCLEASE VAPC16-RELATED"/>
    <property type="match status" value="1"/>
</dbReference>
<dbReference type="CDD" id="cd09872">
    <property type="entry name" value="PIN_Sll0205-like"/>
    <property type="match status" value="1"/>
</dbReference>
<comment type="caution">
    <text evidence="2">The sequence shown here is derived from an EMBL/GenBank/DDBJ whole genome shotgun (WGS) entry which is preliminary data.</text>
</comment>
<dbReference type="RefSeq" id="WP_097654210.1">
    <property type="nucleotide sequence ID" value="NZ_LYXE01000127.1"/>
</dbReference>
<dbReference type="InterPro" id="IPR041705">
    <property type="entry name" value="PIN_Sll0205"/>
</dbReference>
<dbReference type="EMBL" id="LYXE01000127">
    <property type="protein sequence ID" value="PDV97584.1"/>
    <property type="molecule type" value="Genomic_DNA"/>
</dbReference>
<organism evidence="2 3">
    <name type="scientific">Candidatus Chloroploca asiatica</name>
    <dbReference type="NCBI Taxonomy" id="1506545"/>
    <lineage>
        <taxon>Bacteria</taxon>
        <taxon>Bacillati</taxon>
        <taxon>Chloroflexota</taxon>
        <taxon>Chloroflexia</taxon>
        <taxon>Chloroflexales</taxon>
        <taxon>Chloroflexineae</taxon>
        <taxon>Oscillochloridaceae</taxon>
        <taxon>Candidatus Chloroploca</taxon>
    </lineage>
</organism>
<dbReference type="AlphaFoldDB" id="A0A2H3KIC8"/>
<dbReference type="InterPro" id="IPR002716">
    <property type="entry name" value="PIN_dom"/>
</dbReference>
<proteinExistence type="predicted"/>
<evidence type="ECO:0000259" key="1">
    <source>
        <dbReference type="Pfam" id="PF01850"/>
    </source>
</evidence>
<feature type="domain" description="PIN" evidence="1">
    <location>
        <begin position="4"/>
        <end position="122"/>
    </location>
</feature>
<protein>
    <submittedName>
        <fullName evidence="2">Twitching motility protein PilT</fullName>
    </submittedName>
</protein>
<dbReference type="InterPro" id="IPR052919">
    <property type="entry name" value="TA_system_RNase"/>
</dbReference>
<dbReference type="Pfam" id="PF01850">
    <property type="entry name" value="PIN"/>
    <property type="match status" value="1"/>
</dbReference>
<dbReference type="Gene3D" id="3.40.50.1010">
    <property type="entry name" value="5'-nuclease"/>
    <property type="match status" value="1"/>
</dbReference>
<accession>A0A2H3KIC8</accession>
<dbReference type="SUPFAM" id="SSF88723">
    <property type="entry name" value="PIN domain-like"/>
    <property type="match status" value="1"/>
</dbReference>
<name>A0A2H3KIC8_9CHLR</name>
<reference evidence="2 3" key="1">
    <citation type="submission" date="2016-05" db="EMBL/GenBank/DDBJ databases">
        <authorList>
            <person name="Lavstsen T."/>
            <person name="Jespersen J.S."/>
        </authorList>
    </citation>
    <scope>NUCLEOTIDE SEQUENCE [LARGE SCALE GENOMIC DNA]</scope>
    <source>
        <strain evidence="2 3">B7-9</strain>
    </source>
</reference>
<gene>
    <name evidence="2" type="ORF">A9Q02_03780</name>
</gene>
<dbReference type="InterPro" id="IPR029060">
    <property type="entry name" value="PIN-like_dom_sf"/>
</dbReference>